<dbReference type="AlphaFoldDB" id="X1UMF1"/>
<accession>X1UMF1</accession>
<evidence type="ECO:0000313" key="1">
    <source>
        <dbReference type="EMBL" id="GAJ18704.1"/>
    </source>
</evidence>
<sequence length="225" mass="24781">IKATLLQGALHWDYITNEPTYYPPEYHYHVGKEIVSLHLVDLDYDPEIHPEDADIFDILPTAAIHSEGNYDWWGTWVTDADADTSAEIVVLAGDYKMLRLTDNNVAGFVATGLSTDAGHPIVTGVIEFQIRMSAGNKRAYITLLCGANNNIQIFVGIVPQTIRLMTNGEVADLGAWAAGNWCKIRLHFDCVARSVVAFLDNVWAGQGDLAVGAAGNYVDKVRFRT</sequence>
<protein>
    <submittedName>
        <fullName evidence="1">Uncharacterized protein</fullName>
    </submittedName>
</protein>
<organism evidence="1">
    <name type="scientific">marine sediment metagenome</name>
    <dbReference type="NCBI Taxonomy" id="412755"/>
    <lineage>
        <taxon>unclassified sequences</taxon>
        <taxon>metagenomes</taxon>
        <taxon>ecological metagenomes</taxon>
    </lineage>
</organism>
<feature type="non-terminal residue" evidence="1">
    <location>
        <position position="1"/>
    </location>
</feature>
<reference evidence="1" key="1">
    <citation type="journal article" date="2014" name="Front. Microbiol.">
        <title>High frequency of phylogenetically diverse reductive dehalogenase-homologous genes in deep subseafloor sedimentary metagenomes.</title>
        <authorList>
            <person name="Kawai M."/>
            <person name="Futagami T."/>
            <person name="Toyoda A."/>
            <person name="Takaki Y."/>
            <person name="Nishi S."/>
            <person name="Hori S."/>
            <person name="Arai W."/>
            <person name="Tsubouchi T."/>
            <person name="Morono Y."/>
            <person name="Uchiyama I."/>
            <person name="Ito T."/>
            <person name="Fujiyama A."/>
            <person name="Inagaki F."/>
            <person name="Takami H."/>
        </authorList>
    </citation>
    <scope>NUCLEOTIDE SEQUENCE</scope>
    <source>
        <strain evidence="1">Expedition CK06-06</strain>
    </source>
</reference>
<comment type="caution">
    <text evidence="1">The sequence shown here is derived from an EMBL/GenBank/DDBJ whole genome shotgun (WGS) entry which is preliminary data.</text>
</comment>
<feature type="non-terminal residue" evidence="1">
    <location>
        <position position="225"/>
    </location>
</feature>
<dbReference type="EMBL" id="BARW01035221">
    <property type="protein sequence ID" value="GAJ18704.1"/>
    <property type="molecule type" value="Genomic_DNA"/>
</dbReference>
<gene>
    <name evidence="1" type="ORF">S12H4_54990</name>
</gene>
<proteinExistence type="predicted"/>
<name>X1UMF1_9ZZZZ</name>